<evidence type="ECO:0000256" key="2">
    <source>
        <dbReference type="ARBA" id="ARBA00022801"/>
    </source>
</evidence>
<sequence>MKFSAFLHLATILPALAGTSAANAARQDTWRFAFTATPPPGHTAIHPDTTYNDKTGFGFEPGTPAQPTAGESQHSPEMGAKPFFFSVAVPEGNHAVTVRFGDALKPSTTTVKAELRRLMLENVPAAAGAMVTRTFIVNTRTPRIDCGNGIAAGAVDLKAPRETVQEAWNWDGRLTLEVHGPVRTIEIRPAHVSTLFLLGDSTVCDQPGEPYASWGQMLPRFFKPTVAVANHGESGETYRDSLARRRLDKIVSIIRPGDTVLMQFGHNDQKQIAQGNGGPFTTYKTEIRTHVEAIRARGGIPVIVSPMERRAFEPNGKVVGSLADYAQAAAQSARELRTPFIDLNAMSRPFYEALGPEQSKAAFAQPAPGKIDNTHHNNYGSYELAKAVVAGLRSAGITVAEHVVDGFAFDPARPDPVAAFKVPASPRYDNERPLGDESNR</sequence>
<dbReference type="EMBL" id="BMWW01000002">
    <property type="protein sequence ID" value="GGY83231.1"/>
    <property type="molecule type" value="Genomic_DNA"/>
</dbReference>
<dbReference type="Pfam" id="PF13472">
    <property type="entry name" value="Lipase_GDSL_2"/>
    <property type="match status" value="1"/>
</dbReference>
<keyword evidence="2" id="KW-0378">Hydrolase</keyword>
<comment type="caution">
    <text evidence="6">The sequence shown here is derived from an EMBL/GenBank/DDBJ whole genome shotgun (WGS) entry which is preliminary data.</text>
</comment>
<evidence type="ECO:0000256" key="1">
    <source>
        <dbReference type="ARBA" id="ARBA00008668"/>
    </source>
</evidence>
<reference evidence="6" key="2">
    <citation type="submission" date="2022-12" db="EMBL/GenBank/DDBJ databases">
        <authorList>
            <person name="Sun Q."/>
            <person name="Kim S."/>
        </authorList>
    </citation>
    <scope>NUCLEOTIDE SEQUENCE</scope>
    <source>
        <strain evidence="6">KCTC 12344</strain>
    </source>
</reference>
<proteinExistence type="inferred from homology"/>
<evidence type="ECO:0000313" key="7">
    <source>
        <dbReference type="Proteomes" id="UP000619512"/>
    </source>
</evidence>
<dbReference type="Gene3D" id="2.60.120.430">
    <property type="entry name" value="Galactose-binding lectin"/>
    <property type="match status" value="1"/>
</dbReference>
<feature type="chain" id="PRO_5041693371" evidence="4">
    <location>
        <begin position="25"/>
        <end position="440"/>
    </location>
</feature>
<dbReference type="InterPro" id="IPR008979">
    <property type="entry name" value="Galactose-bd-like_sf"/>
</dbReference>
<dbReference type="RefSeq" id="WP_189568673.1">
    <property type="nucleotide sequence ID" value="NZ_BMWW01000002.1"/>
</dbReference>
<evidence type="ECO:0000256" key="4">
    <source>
        <dbReference type="SAM" id="SignalP"/>
    </source>
</evidence>
<feature type="region of interest" description="Disordered" evidence="3">
    <location>
        <begin position="54"/>
        <end position="76"/>
    </location>
</feature>
<dbReference type="SUPFAM" id="SSF52266">
    <property type="entry name" value="SGNH hydrolase"/>
    <property type="match status" value="1"/>
</dbReference>
<dbReference type="GO" id="GO:0016788">
    <property type="term" value="F:hydrolase activity, acting on ester bonds"/>
    <property type="evidence" value="ECO:0007669"/>
    <property type="project" value="UniProtKB-ARBA"/>
</dbReference>
<feature type="signal peptide" evidence="4">
    <location>
        <begin position="1"/>
        <end position="24"/>
    </location>
</feature>
<name>A0AA88C5S8_9BURK</name>
<dbReference type="AlphaFoldDB" id="A0AA88C5S8"/>
<dbReference type="PANTHER" id="PTHR43695">
    <property type="entry name" value="PUTATIVE (AFU_ORTHOLOGUE AFUA_2G17250)-RELATED"/>
    <property type="match status" value="1"/>
</dbReference>
<accession>A0AA88C5S8</accession>
<dbReference type="SUPFAM" id="SSF49785">
    <property type="entry name" value="Galactose-binding domain-like"/>
    <property type="match status" value="1"/>
</dbReference>
<dbReference type="PANTHER" id="PTHR43695:SF1">
    <property type="entry name" value="RHAMNOGALACTURONAN ACETYLESTERASE"/>
    <property type="match status" value="1"/>
</dbReference>
<feature type="compositionally biased region" description="Polar residues" evidence="3">
    <location>
        <begin position="65"/>
        <end position="75"/>
    </location>
</feature>
<dbReference type="InterPro" id="IPR036514">
    <property type="entry name" value="SGNH_hydro_sf"/>
</dbReference>
<dbReference type="Proteomes" id="UP000619512">
    <property type="component" value="Unassembled WGS sequence"/>
</dbReference>
<evidence type="ECO:0000259" key="5">
    <source>
        <dbReference type="Pfam" id="PF13472"/>
    </source>
</evidence>
<dbReference type="InterPro" id="IPR037459">
    <property type="entry name" value="RhgT-like"/>
</dbReference>
<protein>
    <submittedName>
        <fullName evidence="6">Rhamnogalacturonan acetylesterase</fullName>
    </submittedName>
</protein>
<dbReference type="CDD" id="cd01821">
    <property type="entry name" value="Rhamnogalacturan_acetylesterase_like"/>
    <property type="match status" value="1"/>
</dbReference>
<feature type="domain" description="SGNH hydrolase-type esterase" evidence="5">
    <location>
        <begin position="197"/>
        <end position="351"/>
    </location>
</feature>
<dbReference type="InterPro" id="IPR013830">
    <property type="entry name" value="SGNH_hydro"/>
</dbReference>
<evidence type="ECO:0000313" key="6">
    <source>
        <dbReference type="EMBL" id="GGY83231.1"/>
    </source>
</evidence>
<organism evidence="6 7">
    <name type="scientific">Pseudoduganella plicata</name>
    <dbReference type="NCBI Taxonomy" id="321984"/>
    <lineage>
        <taxon>Bacteria</taxon>
        <taxon>Pseudomonadati</taxon>
        <taxon>Pseudomonadota</taxon>
        <taxon>Betaproteobacteria</taxon>
        <taxon>Burkholderiales</taxon>
        <taxon>Oxalobacteraceae</taxon>
        <taxon>Telluria group</taxon>
        <taxon>Pseudoduganella</taxon>
    </lineage>
</organism>
<reference evidence="6" key="1">
    <citation type="journal article" date="2014" name="Int. J. Syst. Evol. Microbiol.">
        <title>Complete genome sequence of Corynebacterium casei LMG S-19264T (=DSM 44701T), isolated from a smear-ripened cheese.</title>
        <authorList>
            <consortium name="US DOE Joint Genome Institute (JGI-PGF)"/>
            <person name="Walter F."/>
            <person name="Albersmeier A."/>
            <person name="Kalinowski J."/>
            <person name="Ruckert C."/>
        </authorList>
    </citation>
    <scope>NUCLEOTIDE SEQUENCE</scope>
    <source>
        <strain evidence="6">KCTC 12344</strain>
    </source>
</reference>
<feature type="compositionally biased region" description="Basic and acidic residues" evidence="3">
    <location>
        <begin position="428"/>
        <end position="440"/>
    </location>
</feature>
<comment type="similarity">
    <text evidence="1">Belongs to the 'GDSL' lipolytic enzyme family.</text>
</comment>
<feature type="region of interest" description="Disordered" evidence="3">
    <location>
        <begin position="420"/>
        <end position="440"/>
    </location>
</feature>
<evidence type="ECO:0000256" key="3">
    <source>
        <dbReference type="SAM" id="MobiDB-lite"/>
    </source>
</evidence>
<dbReference type="Gene3D" id="3.40.50.1110">
    <property type="entry name" value="SGNH hydrolase"/>
    <property type="match status" value="1"/>
</dbReference>
<gene>
    <name evidence="6" type="ORF">GCM10007388_15310</name>
</gene>
<keyword evidence="4" id="KW-0732">Signal</keyword>